<reference evidence="11" key="1">
    <citation type="journal article" date="2019" name="Int. J. Syst. Evol. Microbiol.">
        <title>The Global Catalogue of Microorganisms (GCM) 10K type strain sequencing project: providing services to taxonomists for standard genome sequencing and annotation.</title>
        <authorList>
            <consortium name="The Broad Institute Genomics Platform"/>
            <consortium name="The Broad Institute Genome Sequencing Center for Infectious Disease"/>
            <person name="Wu L."/>
            <person name="Ma J."/>
        </authorList>
    </citation>
    <scope>NUCLEOTIDE SEQUENCE [LARGE SCALE GENOMIC DNA]</scope>
    <source>
        <strain evidence="11">CCUG 56608</strain>
    </source>
</reference>
<evidence type="ECO:0000256" key="1">
    <source>
        <dbReference type="ARBA" id="ARBA00004903"/>
    </source>
</evidence>
<evidence type="ECO:0000256" key="2">
    <source>
        <dbReference type="ARBA" id="ARBA00009539"/>
    </source>
</evidence>
<comment type="catalytic activity">
    <reaction evidence="7">
        <text>(6S)-5,6,7,8-tetrahydrofolate + NADP(+) = 7,8-dihydrofolate + NADPH + H(+)</text>
        <dbReference type="Rhea" id="RHEA:15009"/>
        <dbReference type="ChEBI" id="CHEBI:15378"/>
        <dbReference type="ChEBI" id="CHEBI:57451"/>
        <dbReference type="ChEBI" id="CHEBI:57453"/>
        <dbReference type="ChEBI" id="CHEBI:57783"/>
        <dbReference type="ChEBI" id="CHEBI:58349"/>
        <dbReference type="EC" id="1.5.1.3"/>
    </reaction>
</comment>
<evidence type="ECO:0000313" key="11">
    <source>
        <dbReference type="Proteomes" id="UP001597041"/>
    </source>
</evidence>
<dbReference type="PANTHER" id="PTHR48069">
    <property type="entry name" value="DIHYDROFOLATE REDUCTASE"/>
    <property type="match status" value="1"/>
</dbReference>
<gene>
    <name evidence="10" type="ORF">ACFQ19_19270</name>
</gene>
<dbReference type="PROSITE" id="PS51330">
    <property type="entry name" value="DHFR_2"/>
    <property type="match status" value="1"/>
</dbReference>
<comment type="similarity">
    <text evidence="2 7 8">Belongs to the dihydrofolate reductase family.</text>
</comment>
<dbReference type="InterPro" id="IPR024072">
    <property type="entry name" value="DHFR-like_dom_sf"/>
</dbReference>
<dbReference type="InterPro" id="IPR012259">
    <property type="entry name" value="DHFR"/>
</dbReference>
<keyword evidence="6 7" id="KW-0560">Oxidoreductase</keyword>
<sequence length="163" mass="18895">MISLLFAADKNNVIGYQDGMPWHLPEDLKFFKEKTTGNTIIMGRKTLESMNGPLPKRRNVVLSRNTDLTIEGVEVIHDLSAVEHWNAEQPEVEYFIIGGGEIYEQALPIADRMYITRIDEAFPGDTFAPAFDETKWKLTEKKKGIKNEKNPYDYYFLQYDREN</sequence>
<proteinExistence type="inferred from homology"/>
<dbReference type="PIRSF" id="PIRSF000194">
    <property type="entry name" value="DHFR"/>
    <property type="match status" value="1"/>
</dbReference>
<protein>
    <recommendedName>
        <fullName evidence="3 7">Dihydrofolate reductase</fullName>
        <ecNumber evidence="3 7">1.5.1.3</ecNumber>
    </recommendedName>
</protein>
<dbReference type="PRINTS" id="PR00070">
    <property type="entry name" value="DHFR"/>
</dbReference>
<dbReference type="RefSeq" id="WP_379594371.1">
    <property type="nucleotide sequence ID" value="NZ_JBHTKK010000038.1"/>
</dbReference>
<dbReference type="SUPFAM" id="SSF53597">
    <property type="entry name" value="Dihydrofolate reductase-like"/>
    <property type="match status" value="1"/>
</dbReference>
<keyword evidence="4 7" id="KW-0554">One-carbon metabolism</keyword>
<dbReference type="Pfam" id="PF00186">
    <property type="entry name" value="DHFR_1"/>
    <property type="match status" value="1"/>
</dbReference>
<keyword evidence="5 7" id="KW-0521">NADP</keyword>
<organism evidence="10 11">
    <name type="scientific">Oceanobacillus locisalsi</name>
    <dbReference type="NCBI Taxonomy" id="546107"/>
    <lineage>
        <taxon>Bacteria</taxon>
        <taxon>Bacillati</taxon>
        <taxon>Bacillota</taxon>
        <taxon>Bacilli</taxon>
        <taxon>Bacillales</taxon>
        <taxon>Bacillaceae</taxon>
        <taxon>Oceanobacillus</taxon>
    </lineage>
</organism>
<dbReference type="InterPro" id="IPR001796">
    <property type="entry name" value="DHFR_dom"/>
</dbReference>
<comment type="function">
    <text evidence="7">Key enzyme in folate metabolism. Catalyzes an essential reaction for de novo glycine and purine synthesis, and for DNA precursor synthesis.</text>
</comment>
<dbReference type="Gene3D" id="3.40.430.10">
    <property type="entry name" value="Dihydrofolate Reductase, subunit A"/>
    <property type="match status" value="1"/>
</dbReference>
<evidence type="ECO:0000256" key="8">
    <source>
        <dbReference type="RuleBase" id="RU004474"/>
    </source>
</evidence>
<dbReference type="EC" id="1.5.1.3" evidence="3 7"/>
<dbReference type="GO" id="GO:0004146">
    <property type="term" value="F:dihydrofolate reductase activity"/>
    <property type="evidence" value="ECO:0007669"/>
    <property type="project" value="UniProtKB-EC"/>
</dbReference>
<evidence type="ECO:0000256" key="5">
    <source>
        <dbReference type="ARBA" id="ARBA00022857"/>
    </source>
</evidence>
<name>A0ABW3NNQ5_9BACI</name>
<dbReference type="Proteomes" id="UP001597041">
    <property type="component" value="Unassembled WGS sequence"/>
</dbReference>
<evidence type="ECO:0000256" key="3">
    <source>
        <dbReference type="ARBA" id="ARBA00012856"/>
    </source>
</evidence>
<comment type="caution">
    <text evidence="10">The sequence shown here is derived from an EMBL/GenBank/DDBJ whole genome shotgun (WGS) entry which is preliminary data.</text>
</comment>
<evidence type="ECO:0000256" key="7">
    <source>
        <dbReference type="PIRNR" id="PIRNR000194"/>
    </source>
</evidence>
<evidence type="ECO:0000259" key="9">
    <source>
        <dbReference type="PROSITE" id="PS51330"/>
    </source>
</evidence>
<evidence type="ECO:0000256" key="4">
    <source>
        <dbReference type="ARBA" id="ARBA00022563"/>
    </source>
</evidence>
<dbReference type="PROSITE" id="PS00075">
    <property type="entry name" value="DHFR_1"/>
    <property type="match status" value="1"/>
</dbReference>
<evidence type="ECO:0000313" key="10">
    <source>
        <dbReference type="EMBL" id="MFD1068141.1"/>
    </source>
</evidence>
<keyword evidence="11" id="KW-1185">Reference proteome</keyword>
<dbReference type="PANTHER" id="PTHR48069:SF3">
    <property type="entry name" value="DIHYDROFOLATE REDUCTASE"/>
    <property type="match status" value="1"/>
</dbReference>
<feature type="domain" description="DHFR" evidence="9">
    <location>
        <begin position="1"/>
        <end position="161"/>
    </location>
</feature>
<accession>A0ABW3NNQ5</accession>
<dbReference type="EMBL" id="JBHTKK010000038">
    <property type="protein sequence ID" value="MFD1068141.1"/>
    <property type="molecule type" value="Genomic_DNA"/>
</dbReference>
<comment type="pathway">
    <text evidence="1 7">Cofactor biosynthesis; tetrahydrofolate biosynthesis; 5,6,7,8-tetrahydrofolate from 7,8-dihydrofolate: step 1/1.</text>
</comment>
<evidence type="ECO:0000256" key="6">
    <source>
        <dbReference type="ARBA" id="ARBA00023002"/>
    </source>
</evidence>
<dbReference type="InterPro" id="IPR017925">
    <property type="entry name" value="DHFR_CS"/>
</dbReference>
<dbReference type="CDD" id="cd00209">
    <property type="entry name" value="DHFR"/>
    <property type="match status" value="1"/>
</dbReference>